<keyword evidence="2" id="KW-1185">Reference proteome</keyword>
<dbReference type="EMBL" id="AQGV01000012">
    <property type="protein sequence ID" value="MBE0368996.1"/>
    <property type="molecule type" value="Genomic_DNA"/>
</dbReference>
<accession>A0ABR9EDC6</accession>
<sequence length="51" mass="6211">MVITRDKQVTTINKSRFDDIAEYRKTNKNINFIMLKKTYNPKLRFLQQFVT</sequence>
<reference evidence="1 2" key="1">
    <citation type="submission" date="2015-03" db="EMBL/GenBank/DDBJ databases">
        <title>Genome sequence of Pseudoalteromonas aurantia.</title>
        <authorList>
            <person name="Xie B.-B."/>
            <person name="Rong J.-C."/>
            <person name="Qin Q.-L."/>
            <person name="Zhang Y.-Z."/>
        </authorList>
    </citation>
    <scope>NUCLEOTIDE SEQUENCE [LARGE SCALE GENOMIC DNA]</scope>
    <source>
        <strain evidence="1 2">208</strain>
    </source>
</reference>
<organism evidence="1 2">
    <name type="scientific">Pseudoalteromonas aurantia 208</name>
    <dbReference type="NCBI Taxonomy" id="1314867"/>
    <lineage>
        <taxon>Bacteria</taxon>
        <taxon>Pseudomonadati</taxon>
        <taxon>Pseudomonadota</taxon>
        <taxon>Gammaproteobacteria</taxon>
        <taxon>Alteromonadales</taxon>
        <taxon>Pseudoalteromonadaceae</taxon>
        <taxon>Pseudoalteromonas</taxon>
    </lineage>
</organism>
<evidence type="ECO:0000313" key="1">
    <source>
        <dbReference type="EMBL" id="MBE0368996.1"/>
    </source>
</evidence>
<evidence type="ECO:0000313" key="2">
    <source>
        <dbReference type="Proteomes" id="UP000615755"/>
    </source>
</evidence>
<name>A0ABR9EDC6_9GAMM</name>
<comment type="caution">
    <text evidence="1">The sequence shown here is derived from an EMBL/GenBank/DDBJ whole genome shotgun (WGS) entry which is preliminary data.</text>
</comment>
<proteinExistence type="predicted"/>
<gene>
    <name evidence="1" type="ORF">PAUR_a2747</name>
</gene>
<dbReference type="Proteomes" id="UP000615755">
    <property type="component" value="Unassembled WGS sequence"/>
</dbReference>
<protein>
    <submittedName>
        <fullName evidence="1">Uncharacterized protein</fullName>
    </submittedName>
</protein>